<feature type="compositionally biased region" description="Polar residues" evidence="1">
    <location>
        <begin position="42"/>
        <end position="51"/>
    </location>
</feature>
<organism evidence="2 3">
    <name type="scientific">Orbilia javanica</name>
    <dbReference type="NCBI Taxonomy" id="47235"/>
    <lineage>
        <taxon>Eukaryota</taxon>
        <taxon>Fungi</taxon>
        <taxon>Dikarya</taxon>
        <taxon>Ascomycota</taxon>
        <taxon>Pezizomycotina</taxon>
        <taxon>Orbiliomycetes</taxon>
        <taxon>Orbiliales</taxon>
        <taxon>Orbiliaceae</taxon>
        <taxon>Orbilia</taxon>
    </lineage>
</organism>
<keyword evidence="3" id="KW-1185">Reference proteome</keyword>
<gene>
    <name evidence="2" type="ORF">TWF718_009702</name>
</gene>
<name>A0AAN8MWM8_9PEZI</name>
<evidence type="ECO:0000256" key="1">
    <source>
        <dbReference type="SAM" id="MobiDB-lite"/>
    </source>
</evidence>
<evidence type="ECO:0008006" key="4">
    <source>
        <dbReference type="Google" id="ProtNLM"/>
    </source>
</evidence>
<feature type="region of interest" description="Disordered" evidence="1">
    <location>
        <begin position="22"/>
        <end position="113"/>
    </location>
</feature>
<dbReference type="Proteomes" id="UP001313282">
    <property type="component" value="Unassembled WGS sequence"/>
</dbReference>
<evidence type="ECO:0000313" key="3">
    <source>
        <dbReference type="Proteomes" id="UP001313282"/>
    </source>
</evidence>
<comment type="caution">
    <text evidence="2">The sequence shown here is derived from an EMBL/GenBank/DDBJ whole genome shotgun (WGS) entry which is preliminary data.</text>
</comment>
<protein>
    <recommendedName>
        <fullName evidence="4">Chromo domain-containing protein</fullName>
    </recommendedName>
</protein>
<sequence length="264" mass="29399">MSLPLSIIDDGAAMSMGDMLSPLIHSEPSTPTKMLNPVVHSEPSSPTQTPNPVTHPEPAPTTTPGGPVSDPLLSPGTDIWRLSPSTKSAHKLGSPYPAKVSKPLRRSPRSPSLVYTPWSDVTEPSLPTVKNFNRRAVVTNPNKKNFDAIQVTGYRLRRSQIELNITWEDCWVSERMYQTKVRVASDNHNVDAEESEENAARFWHAAKVLQVHSDGKYKAYYMKWEPQWTPIAGVSGGLLFDYLQRSHPQARQLDYITGANEDTN</sequence>
<dbReference type="AlphaFoldDB" id="A0AAN8MWM8"/>
<reference evidence="2 3" key="1">
    <citation type="submission" date="2019-10" db="EMBL/GenBank/DDBJ databases">
        <authorList>
            <person name="Palmer J.M."/>
        </authorList>
    </citation>
    <scope>NUCLEOTIDE SEQUENCE [LARGE SCALE GENOMIC DNA]</scope>
    <source>
        <strain evidence="2 3">TWF718</strain>
    </source>
</reference>
<evidence type="ECO:0000313" key="2">
    <source>
        <dbReference type="EMBL" id="KAK6336914.1"/>
    </source>
</evidence>
<dbReference type="EMBL" id="JAVHNR010000007">
    <property type="protein sequence ID" value="KAK6336914.1"/>
    <property type="molecule type" value="Genomic_DNA"/>
</dbReference>
<proteinExistence type="predicted"/>
<accession>A0AAN8MWM8</accession>